<gene>
    <name evidence="1" type="primary">cls</name>
    <name evidence="1" type="ORF">MOPEL_074_00800</name>
</gene>
<evidence type="ECO:0000313" key="1">
    <source>
        <dbReference type="EMBL" id="GAB48593.1"/>
    </source>
</evidence>
<comment type="caution">
    <text evidence="1">The sequence shown here is derived from an EMBL/GenBank/DDBJ whole genome shotgun (WGS) entry which is preliminary data.</text>
</comment>
<evidence type="ECO:0000313" key="2">
    <source>
        <dbReference type="Proteomes" id="UP000004367"/>
    </source>
</evidence>
<dbReference type="OrthoDB" id="9762009at2"/>
<keyword evidence="2" id="KW-1185">Reference proteome</keyword>
<reference evidence="1 2" key="1">
    <citation type="submission" date="2012-02" db="EMBL/GenBank/DDBJ databases">
        <title>Whole genome shotgun sequence of Mobilicoccus pelagius NBRC 104925.</title>
        <authorList>
            <person name="Yoshida Y."/>
            <person name="Hosoyama A."/>
            <person name="Tsuchikane K."/>
            <person name="Katsumata H."/>
            <person name="Yamazaki S."/>
            <person name="Fujita N."/>
        </authorList>
    </citation>
    <scope>NUCLEOTIDE SEQUENCE [LARGE SCALE GENOMIC DNA]</scope>
    <source>
        <strain evidence="1 2">NBRC 104925</strain>
    </source>
</reference>
<dbReference type="eggNOG" id="COG1502">
    <property type="taxonomic scope" value="Bacteria"/>
</dbReference>
<dbReference type="STRING" id="1089455.MOPEL_074_00800"/>
<accession>H5US85</accession>
<dbReference type="RefSeq" id="WP_009482491.1">
    <property type="nucleotide sequence ID" value="NZ_BAFE01000053.1"/>
</dbReference>
<organism evidence="1 2">
    <name type="scientific">Mobilicoccus pelagius NBRC 104925</name>
    <dbReference type="NCBI Taxonomy" id="1089455"/>
    <lineage>
        <taxon>Bacteria</taxon>
        <taxon>Bacillati</taxon>
        <taxon>Actinomycetota</taxon>
        <taxon>Actinomycetes</taxon>
        <taxon>Micrococcales</taxon>
        <taxon>Dermatophilaceae</taxon>
        <taxon>Mobilicoccus</taxon>
    </lineage>
</organism>
<protein>
    <submittedName>
        <fullName evidence="1">Cardiolipin synthetase</fullName>
    </submittedName>
</protein>
<name>H5US85_9MICO</name>
<dbReference type="EMBL" id="BAFE01000053">
    <property type="protein sequence ID" value="GAB48593.1"/>
    <property type="molecule type" value="Genomic_DNA"/>
</dbReference>
<sequence length="71" mass="8042">MLGSSDMDMRSFGLDYGISPFGHGDGFVRPIDDLADVYRSRCRVLTLDEWDDPSAFLRYVDNACRLTSAFQ</sequence>
<dbReference type="Proteomes" id="UP000004367">
    <property type="component" value="Unassembled WGS sequence"/>
</dbReference>
<proteinExistence type="predicted"/>
<dbReference type="AlphaFoldDB" id="H5US85"/>